<dbReference type="InterPro" id="IPR002347">
    <property type="entry name" value="SDR_fam"/>
</dbReference>
<dbReference type="PANTHER" id="PTHR43008">
    <property type="entry name" value="BENZIL REDUCTASE"/>
    <property type="match status" value="1"/>
</dbReference>
<evidence type="ECO:0000256" key="1">
    <source>
        <dbReference type="ARBA" id="ARBA00006484"/>
    </source>
</evidence>
<dbReference type="NCBIfam" id="NF005868">
    <property type="entry name" value="PRK07806.1"/>
    <property type="match status" value="1"/>
</dbReference>
<evidence type="ECO:0000256" key="2">
    <source>
        <dbReference type="ARBA" id="ARBA00023002"/>
    </source>
</evidence>
<sequence length="262" mass="27718">MSRRVALVTGASRGIGAETARILARAGTRVVVNYRAKTKRAEQVVADIVAADGAAAAVQADLTDVVQLDAMFDRVRAVHGRIDALVLNASGGMERGADPGYALRLNRDAQLAVLDRAAALMPHGSRVVFVTSHLAHFHGSRPGLAAYESVARSKRAGEDALRARMPWLAERGISLVVISGDMIDGTITVTLLDRMRPGLIEARRAQAGTIPTVEEFAAEVAAATTAPVATGHTFYVGCTDHYSVPADPHDVVPGFGSTPHRR</sequence>
<evidence type="ECO:0000313" key="3">
    <source>
        <dbReference type="EMBL" id="UWZ39359.1"/>
    </source>
</evidence>
<keyword evidence="2" id="KW-0560">Oxidoreductase</keyword>
<gene>
    <name evidence="3" type="ORF">Drose_14640</name>
</gene>
<organism evidence="3 4">
    <name type="scientific">Dactylosporangium roseum</name>
    <dbReference type="NCBI Taxonomy" id="47989"/>
    <lineage>
        <taxon>Bacteria</taxon>
        <taxon>Bacillati</taxon>
        <taxon>Actinomycetota</taxon>
        <taxon>Actinomycetes</taxon>
        <taxon>Micromonosporales</taxon>
        <taxon>Micromonosporaceae</taxon>
        <taxon>Dactylosporangium</taxon>
    </lineage>
</organism>
<protein>
    <submittedName>
        <fullName evidence="3">SDR family oxidoreductase</fullName>
    </submittedName>
</protein>
<dbReference type="PRINTS" id="PR00081">
    <property type="entry name" value="GDHRDH"/>
</dbReference>
<comment type="similarity">
    <text evidence="1">Belongs to the short-chain dehydrogenases/reductases (SDR) family.</text>
</comment>
<dbReference type="SUPFAM" id="SSF51735">
    <property type="entry name" value="NAD(P)-binding Rossmann-fold domains"/>
    <property type="match status" value="1"/>
</dbReference>
<dbReference type="InterPro" id="IPR036291">
    <property type="entry name" value="NAD(P)-bd_dom_sf"/>
</dbReference>
<reference evidence="3" key="1">
    <citation type="submission" date="2021-04" db="EMBL/GenBank/DDBJ databases">
        <title>Biosynthetic gene clusters of Dactylosporangioum roseum.</title>
        <authorList>
            <person name="Hartkoorn R.C."/>
            <person name="Beaudoing E."/>
            <person name="Hot D."/>
            <person name="Moureu S."/>
        </authorList>
    </citation>
    <scope>NUCLEOTIDE SEQUENCE</scope>
    <source>
        <strain evidence="3">NRRL B-16295</strain>
    </source>
</reference>
<proteinExistence type="inferred from homology"/>
<dbReference type="RefSeq" id="WP_260728762.1">
    <property type="nucleotide sequence ID" value="NZ_BAAABS010000004.1"/>
</dbReference>
<name>A0ABY5ZGG1_9ACTN</name>
<dbReference type="Pfam" id="PF00106">
    <property type="entry name" value="adh_short"/>
    <property type="match status" value="1"/>
</dbReference>
<dbReference type="EMBL" id="CP073721">
    <property type="protein sequence ID" value="UWZ39359.1"/>
    <property type="molecule type" value="Genomic_DNA"/>
</dbReference>
<dbReference type="Proteomes" id="UP001058271">
    <property type="component" value="Chromosome"/>
</dbReference>
<evidence type="ECO:0000313" key="4">
    <source>
        <dbReference type="Proteomes" id="UP001058271"/>
    </source>
</evidence>
<keyword evidence="4" id="KW-1185">Reference proteome</keyword>
<dbReference type="Gene3D" id="3.40.50.720">
    <property type="entry name" value="NAD(P)-binding Rossmann-like Domain"/>
    <property type="match status" value="1"/>
</dbReference>
<accession>A0ABY5ZGG1</accession>
<dbReference type="PANTHER" id="PTHR43008:SF4">
    <property type="entry name" value="CHAIN DEHYDROGENASE, PUTATIVE (AFU_ORTHOLOGUE AFUA_4G08710)-RELATED"/>
    <property type="match status" value="1"/>
</dbReference>